<dbReference type="SUPFAM" id="SSF51905">
    <property type="entry name" value="FAD/NAD(P)-binding domain"/>
    <property type="match status" value="1"/>
</dbReference>
<evidence type="ECO:0000256" key="6">
    <source>
        <dbReference type="ARBA" id="ARBA00023002"/>
    </source>
</evidence>
<keyword evidence="6" id="KW-0560">Oxidoreductase</keyword>
<comment type="similarity">
    <text evidence="2">Belongs to the FAD-binding monooxygenase family.</text>
</comment>
<dbReference type="PRINTS" id="PR00411">
    <property type="entry name" value="PNDRDTASEI"/>
</dbReference>
<reference evidence="8" key="1">
    <citation type="submission" date="2023-11" db="EMBL/GenBank/DDBJ databases">
        <authorList>
            <person name="Alioto T."/>
            <person name="Alioto T."/>
            <person name="Gomez Garrido J."/>
        </authorList>
    </citation>
    <scope>NUCLEOTIDE SEQUENCE</scope>
</reference>
<evidence type="ECO:0000256" key="4">
    <source>
        <dbReference type="ARBA" id="ARBA00022827"/>
    </source>
</evidence>
<comment type="cofactor">
    <cofactor evidence="1">
        <name>FAD</name>
        <dbReference type="ChEBI" id="CHEBI:57692"/>
    </cofactor>
</comment>
<accession>A0AAI8Z997</accession>
<dbReference type="GO" id="GO:0004499">
    <property type="term" value="F:N,N-dimethylaniline monooxygenase activity"/>
    <property type="evidence" value="ECO:0007669"/>
    <property type="project" value="InterPro"/>
</dbReference>
<dbReference type="InterPro" id="IPR020946">
    <property type="entry name" value="Flavin_mOase-like"/>
</dbReference>
<name>A0AAI8Z997_9PEZI</name>
<dbReference type="AlphaFoldDB" id="A0AAI8Z997"/>
<proteinExistence type="inferred from homology"/>
<dbReference type="Proteomes" id="UP001296104">
    <property type="component" value="Unassembled WGS sequence"/>
</dbReference>
<keyword evidence="9" id="KW-1185">Reference proteome</keyword>
<evidence type="ECO:0000256" key="7">
    <source>
        <dbReference type="ARBA" id="ARBA00023033"/>
    </source>
</evidence>
<evidence type="ECO:0000313" key="8">
    <source>
        <dbReference type="EMBL" id="CAK4034736.1"/>
    </source>
</evidence>
<dbReference type="Pfam" id="PF00743">
    <property type="entry name" value="FMO-like"/>
    <property type="match status" value="1"/>
</dbReference>
<keyword evidence="3" id="KW-0285">Flavoprotein</keyword>
<sequence length="579" mass="65515">MSGIHQVEQYGAQQRVLHRELAEYGRRRGMEYPYSDNLEVDVLIVGAGFGGVFLLHEMRKLGYKTTIYEAGTGFGGTWRWNIYPGARVDSEVPIYELSIPEVWKDWTWSTNYPNYQELQAYFAHADKVLELSKDCAFETVVVGAEFDEKAGKWTVKTVDGRTAKAKFLIVAAGFAAKRYIPDFQGLDKFKGTMYHSSFWPAEGVDVRGKKCAVVGTGASGVQIFQEWGPIAGDLKIFQRTPNLALPMGKRDLSVEEQNKLKPFYPELFAYRERCFGGFCFDLDERYTFDVPKAEREAFYQMLWEHGGFAFWLGNFADYLYDNKANREAYDFWAKKQRARLHDSRKRDLLCPLEPPHPFGVKRPCLEQNYYEQYNRPNVDVVDISPKSGNSIAAFTETGIKTTDGKHYEFDVIALATGFDITTGGMTSMGLKSVKGTYLKDEWKKAAYTYLGTTVPGYPNMFHLYGPHGPTLLSNGPTSVEIQGRWIRDCINNITQQGIKFIDPTDEASKEWKKRINSLSDISLFPTTKSTYMGGSLPGKAFEQVNYAGGEAKYKEEIRAKLPGFVGFRVVRQDAGKAAA</sequence>
<dbReference type="GO" id="GO:0050661">
    <property type="term" value="F:NADP binding"/>
    <property type="evidence" value="ECO:0007669"/>
    <property type="project" value="InterPro"/>
</dbReference>
<evidence type="ECO:0000313" key="9">
    <source>
        <dbReference type="Proteomes" id="UP001296104"/>
    </source>
</evidence>
<organism evidence="8 9">
    <name type="scientific">Lecanosticta acicola</name>
    <dbReference type="NCBI Taxonomy" id="111012"/>
    <lineage>
        <taxon>Eukaryota</taxon>
        <taxon>Fungi</taxon>
        <taxon>Dikarya</taxon>
        <taxon>Ascomycota</taxon>
        <taxon>Pezizomycotina</taxon>
        <taxon>Dothideomycetes</taxon>
        <taxon>Dothideomycetidae</taxon>
        <taxon>Mycosphaerellales</taxon>
        <taxon>Mycosphaerellaceae</taxon>
        <taxon>Lecanosticta</taxon>
    </lineage>
</organism>
<evidence type="ECO:0000256" key="5">
    <source>
        <dbReference type="ARBA" id="ARBA00022857"/>
    </source>
</evidence>
<dbReference type="InterPro" id="IPR050775">
    <property type="entry name" value="FAD-binding_Monooxygenases"/>
</dbReference>
<keyword evidence="5" id="KW-0521">NADP</keyword>
<evidence type="ECO:0000256" key="3">
    <source>
        <dbReference type="ARBA" id="ARBA00022630"/>
    </source>
</evidence>
<evidence type="ECO:0000256" key="1">
    <source>
        <dbReference type="ARBA" id="ARBA00001974"/>
    </source>
</evidence>
<dbReference type="GO" id="GO:0050660">
    <property type="term" value="F:flavin adenine dinucleotide binding"/>
    <property type="evidence" value="ECO:0007669"/>
    <property type="project" value="InterPro"/>
</dbReference>
<evidence type="ECO:0000256" key="2">
    <source>
        <dbReference type="ARBA" id="ARBA00010139"/>
    </source>
</evidence>
<dbReference type="EMBL" id="CAVMBE010000132">
    <property type="protein sequence ID" value="CAK4034736.1"/>
    <property type="molecule type" value="Genomic_DNA"/>
</dbReference>
<keyword evidence="7 8" id="KW-0503">Monooxygenase</keyword>
<protein>
    <submittedName>
        <fullName evidence="8">Baeyer-Villiger monooxygenase</fullName>
    </submittedName>
</protein>
<dbReference type="PANTHER" id="PTHR43098">
    <property type="entry name" value="L-ORNITHINE N(5)-MONOOXYGENASE-RELATED"/>
    <property type="match status" value="1"/>
</dbReference>
<dbReference type="InterPro" id="IPR036188">
    <property type="entry name" value="FAD/NAD-bd_sf"/>
</dbReference>
<dbReference type="PANTHER" id="PTHR43098:SF3">
    <property type="entry name" value="L-ORNITHINE N(5)-MONOOXYGENASE-RELATED"/>
    <property type="match status" value="1"/>
</dbReference>
<keyword evidence="4" id="KW-0274">FAD</keyword>
<gene>
    <name evidence="8" type="ORF">LECACI_7A009894</name>
</gene>
<dbReference type="Gene3D" id="3.50.50.60">
    <property type="entry name" value="FAD/NAD(P)-binding domain"/>
    <property type="match status" value="2"/>
</dbReference>
<comment type="caution">
    <text evidence="8">The sequence shown here is derived from an EMBL/GenBank/DDBJ whole genome shotgun (WGS) entry which is preliminary data.</text>
</comment>